<sequence length="305" mass="32402">MGRHAAGRAAIAPFLRPARTHGSRVGPSSRVASPRRPVCPGPSTPFHAPAAPTMKLALLSDIHANRQALDACLAHARAQGAEQFALLGDLVGYGADPVAVVEAVMDLAAQGAPCVLGNHDAAAVEPPPESGLLGEQSTRWTHGQLAPRHREFLAGLPLMRRLGASTLLVHASVDGPEQWHYVHDSGAAERSMSAASALDPAIRYVFCGHVHEQALYFLTPTAKLMRFTPQPGVPVPVPPHRQWLAVAGSVGQPRDRDVRAMYALFDDEAATVTFHRVPYDHAAAAAAVRAAGLPAFFADRLEEGR</sequence>
<dbReference type="InterPro" id="IPR011152">
    <property type="entry name" value="Pesterase_MJ0912"/>
</dbReference>
<reference evidence="4 5" key="1">
    <citation type="submission" date="2018-06" db="EMBL/GenBank/DDBJ databases">
        <title>Genomic Encyclopedia of Archaeal and Bacterial Type Strains, Phase II (KMG-II): from individual species to whole genera.</title>
        <authorList>
            <person name="Goeker M."/>
        </authorList>
    </citation>
    <scope>NUCLEOTIDE SEQUENCE [LARGE SCALE GENOMIC DNA]</scope>
    <source>
        <strain evidence="4 5">CFPB 3232</strain>
    </source>
</reference>
<protein>
    <submittedName>
        <fullName evidence="4">3',5'-cyclic AMP phosphodiesterase CpdA</fullName>
    </submittedName>
</protein>
<dbReference type="SUPFAM" id="SSF56300">
    <property type="entry name" value="Metallo-dependent phosphatases"/>
    <property type="match status" value="1"/>
</dbReference>
<dbReference type="Gene3D" id="3.60.21.10">
    <property type="match status" value="1"/>
</dbReference>
<gene>
    <name evidence="4" type="ORF">AX018_105212</name>
</gene>
<evidence type="ECO:0000259" key="3">
    <source>
        <dbReference type="Pfam" id="PF12850"/>
    </source>
</evidence>
<comment type="caution">
    <text evidence="4">The sequence shown here is derived from an EMBL/GenBank/DDBJ whole genome shotgun (WGS) entry which is preliminary data.</text>
</comment>
<dbReference type="Pfam" id="PF12850">
    <property type="entry name" value="Metallophos_2"/>
    <property type="match status" value="1"/>
</dbReference>
<dbReference type="PANTHER" id="PTHR42850:SF2">
    <property type="entry name" value="BLL5683 PROTEIN"/>
    <property type="match status" value="1"/>
</dbReference>
<evidence type="ECO:0000256" key="2">
    <source>
        <dbReference type="SAM" id="MobiDB-lite"/>
    </source>
</evidence>
<name>A0A328YSV0_9BURK</name>
<comment type="similarity">
    <text evidence="1">Belongs to the metallophosphoesterase superfamily. YfcE family.</text>
</comment>
<dbReference type="InterPro" id="IPR024654">
    <property type="entry name" value="Calcineurin-like_PHP_lpxH"/>
</dbReference>
<feature type="region of interest" description="Disordered" evidence="2">
    <location>
        <begin position="17"/>
        <end position="42"/>
    </location>
</feature>
<keyword evidence="5" id="KW-1185">Reference proteome</keyword>
<evidence type="ECO:0000313" key="5">
    <source>
        <dbReference type="Proteomes" id="UP000248856"/>
    </source>
</evidence>
<dbReference type="EMBL" id="QLTA01000052">
    <property type="protein sequence ID" value="RAR76203.1"/>
    <property type="molecule type" value="Genomic_DNA"/>
</dbReference>
<evidence type="ECO:0000256" key="1">
    <source>
        <dbReference type="ARBA" id="ARBA00008950"/>
    </source>
</evidence>
<dbReference type="AlphaFoldDB" id="A0A328YSV0"/>
<dbReference type="InterPro" id="IPR050126">
    <property type="entry name" value="Ap4A_hydrolase"/>
</dbReference>
<dbReference type="GO" id="GO:0016791">
    <property type="term" value="F:phosphatase activity"/>
    <property type="evidence" value="ECO:0007669"/>
    <property type="project" value="TreeGrafter"/>
</dbReference>
<dbReference type="PANTHER" id="PTHR42850">
    <property type="entry name" value="METALLOPHOSPHOESTERASE"/>
    <property type="match status" value="1"/>
</dbReference>
<proteinExistence type="inferred from homology"/>
<dbReference type="GO" id="GO:0005737">
    <property type="term" value="C:cytoplasm"/>
    <property type="evidence" value="ECO:0007669"/>
    <property type="project" value="TreeGrafter"/>
</dbReference>
<dbReference type="InterPro" id="IPR029052">
    <property type="entry name" value="Metallo-depent_PP-like"/>
</dbReference>
<accession>A0A328YSV0</accession>
<feature type="domain" description="Calcineurin-like phosphoesterase" evidence="3">
    <location>
        <begin position="54"/>
        <end position="266"/>
    </location>
</feature>
<dbReference type="PIRSF" id="PIRSF000883">
    <property type="entry name" value="Pesterase_MJ0912"/>
    <property type="match status" value="1"/>
</dbReference>
<evidence type="ECO:0000313" key="4">
    <source>
        <dbReference type="EMBL" id="RAR76203.1"/>
    </source>
</evidence>
<organism evidence="4 5">
    <name type="scientific">Paracidovorax anthurii</name>
    <dbReference type="NCBI Taxonomy" id="78229"/>
    <lineage>
        <taxon>Bacteria</taxon>
        <taxon>Pseudomonadati</taxon>
        <taxon>Pseudomonadota</taxon>
        <taxon>Betaproteobacteria</taxon>
        <taxon>Burkholderiales</taxon>
        <taxon>Comamonadaceae</taxon>
        <taxon>Paracidovorax</taxon>
    </lineage>
</organism>
<dbReference type="Proteomes" id="UP000248856">
    <property type="component" value="Unassembled WGS sequence"/>
</dbReference>
<dbReference type="CDD" id="cd00838">
    <property type="entry name" value="MPP_superfamily"/>
    <property type="match status" value="1"/>
</dbReference>